<evidence type="ECO:0000256" key="2">
    <source>
        <dbReference type="ARBA" id="ARBA00010849"/>
    </source>
</evidence>
<dbReference type="Pfam" id="PF05186">
    <property type="entry name" value="Dpy-30"/>
    <property type="match status" value="1"/>
</dbReference>
<dbReference type="WBParaSite" id="maker-E.canG7_contigs_6559-snap-gene-0.34-mRNA-1">
    <property type="protein sequence ID" value="maker-E.canG7_contigs_6559-snap-gene-0.34-mRNA-1"/>
    <property type="gene ID" value="EcG7_03125"/>
</dbReference>
<dbReference type="AlphaFoldDB" id="A0A915EZU4"/>
<keyword evidence="3" id="KW-0539">Nucleus</keyword>
<name>A0A915EZU4_9CEST</name>
<evidence type="ECO:0000256" key="3">
    <source>
        <dbReference type="ARBA" id="ARBA00023242"/>
    </source>
</evidence>
<evidence type="ECO:0000256" key="1">
    <source>
        <dbReference type="ARBA" id="ARBA00004123"/>
    </source>
</evidence>
<reference evidence="5" key="1">
    <citation type="submission" date="2022-11" db="UniProtKB">
        <authorList>
            <consortium name="WormBaseParasite"/>
        </authorList>
    </citation>
    <scope>IDENTIFICATION</scope>
</reference>
<dbReference type="InterPro" id="IPR049629">
    <property type="entry name" value="DPY30_SDC1_DD"/>
</dbReference>
<dbReference type="Gene3D" id="1.20.890.10">
    <property type="entry name" value="cAMP-dependent protein kinase regulatory subunit, dimerization-anchoring domain"/>
    <property type="match status" value="1"/>
</dbReference>
<organism evidence="4 5">
    <name type="scientific">Echinococcus canadensis</name>
    <dbReference type="NCBI Taxonomy" id="519352"/>
    <lineage>
        <taxon>Eukaryota</taxon>
        <taxon>Metazoa</taxon>
        <taxon>Spiralia</taxon>
        <taxon>Lophotrochozoa</taxon>
        <taxon>Platyhelminthes</taxon>
        <taxon>Cestoda</taxon>
        <taxon>Eucestoda</taxon>
        <taxon>Cyclophyllidea</taxon>
        <taxon>Taeniidae</taxon>
        <taxon>Echinococcus</taxon>
        <taxon>Echinococcus canadensis group</taxon>
    </lineage>
</organism>
<accession>A0A915EZU4</accession>
<comment type="subcellular location">
    <subcellularLocation>
        <location evidence="1">Nucleus</location>
    </subcellularLocation>
</comment>
<evidence type="ECO:0000313" key="4">
    <source>
        <dbReference type="Proteomes" id="UP000887562"/>
    </source>
</evidence>
<keyword evidence="4" id="KW-1185">Reference proteome</keyword>
<protein>
    <submittedName>
        <fullName evidence="5">Uncharacterized protein</fullName>
    </submittedName>
</protein>
<proteinExistence type="inferred from homology"/>
<dbReference type="CDD" id="cd22965">
    <property type="entry name" value="DD_DPY30_SDC1"/>
    <property type="match status" value="1"/>
</dbReference>
<sequence length="96" mass="11028">MSGSQCEKRDELSRDDLRYLDTRPYLDRTVVPILMQALTVIAKERPPNPVEALANYLLQHAHSADSMLLLVQPAYKQRVSIFYELLTLLSSYYLLG</sequence>
<dbReference type="GO" id="GO:0005634">
    <property type="term" value="C:nucleus"/>
    <property type="evidence" value="ECO:0007669"/>
    <property type="project" value="UniProtKB-SubCell"/>
</dbReference>
<comment type="similarity">
    <text evidence="2">Belongs to the dpy-30 family.</text>
</comment>
<dbReference type="Proteomes" id="UP000887562">
    <property type="component" value="Unplaced"/>
</dbReference>
<evidence type="ECO:0000313" key="5">
    <source>
        <dbReference type="WBParaSite" id="maker-E.canG7_contigs_6559-snap-gene-0.34-mRNA-1"/>
    </source>
</evidence>
<dbReference type="InterPro" id="IPR007858">
    <property type="entry name" value="Dpy-30_motif"/>
</dbReference>